<feature type="transmembrane region" description="Helical" evidence="6">
    <location>
        <begin position="141"/>
        <end position="160"/>
    </location>
</feature>
<feature type="transmembrane region" description="Helical" evidence="6">
    <location>
        <begin position="21"/>
        <end position="39"/>
    </location>
</feature>
<keyword evidence="4 6" id="KW-0472">Membrane</keyword>
<feature type="transmembrane region" description="Helical" evidence="6">
    <location>
        <begin position="167"/>
        <end position="184"/>
    </location>
</feature>
<proteinExistence type="predicted"/>
<evidence type="ECO:0000256" key="2">
    <source>
        <dbReference type="ARBA" id="ARBA00022692"/>
    </source>
</evidence>
<organism evidence="7 8">
    <name type="scientific">Catenulispora acidiphila (strain DSM 44928 / JCM 14897 / NBRC 102108 / NRRL B-24433 / ID139908)</name>
    <dbReference type="NCBI Taxonomy" id="479433"/>
    <lineage>
        <taxon>Bacteria</taxon>
        <taxon>Bacillati</taxon>
        <taxon>Actinomycetota</taxon>
        <taxon>Actinomycetes</taxon>
        <taxon>Catenulisporales</taxon>
        <taxon>Catenulisporaceae</taxon>
        <taxon>Catenulispora</taxon>
    </lineage>
</organism>
<dbReference type="InterPro" id="IPR035952">
    <property type="entry name" value="Rhomboid-like_sf"/>
</dbReference>
<dbReference type="eggNOG" id="ENOG5033VXX">
    <property type="taxonomic scope" value="Bacteria"/>
</dbReference>
<protein>
    <submittedName>
        <fullName evidence="7">Uncharacterized protein</fullName>
    </submittedName>
</protein>
<evidence type="ECO:0000256" key="5">
    <source>
        <dbReference type="SAM" id="MobiDB-lite"/>
    </source>
</evidence>
<evidence type="ECO:0000313" key="8">
    <source>
        <dbReference type="Proteomes" id="UP000000851"/>
    </source>
</evidence>
<evidence type="ECO:0000256" key="6">
    <source>
        <dbReference type="SAM" id="Phobius"/>
    </source>
</evidence>
<feature type="transmembrane region" description="Helical" evidence="6">
    <location>
        <begin position="80"/>
        <end position="97"/>
    </location>
</feature>
<dbReference type="GO" id="GO:0016020">
    <property type="term" value="C:membrane"/>
    <property type="evidence" value="ECO:0007669"/>
    <property type="project" value="UniProtKB-SubCell"/>
</dbReference>
<dbReference type="OrthoDB" id="2242583at2"/>
<dbReference type="KEGG" id="cai:Caci_1429"/>
<dbReference type="RefSeq" id="WP_012785646.1">
    <property type="nucleotide sequence ID" value="NC_013131.1"/>
</dbReference>
<dbReference type="AlphaFoldDB" id="C7Q8T7"/>
<dbReference type="HOGENOM" id="CLU_067786_1_0_11"/>
<feature type="region of interest" description="Disordered" evidence="5">
    <location>
        <begin position="219"/>
        <end position="239"/>
    </location>
</feature>
<dbReference type="EMBL" id="CP001700">
    <property type="protein sequence ID" value="ACU70352.1"/>
    <property type="molecule type" value="Genomic_DNA"/>
</dbReference>
<evidence type="ECO:0000256" key="3">
    <source>
        <dbReference type="ARBA" id="ARBA00022989"/>
    </source>
</evidence>
<accession>C7Q8T7</accession>
<dbReference type="InParanoid" id="C7Q8T7"/>
<keyword evidence="2 6" id="KW-0812">Transmembrane</keyword>
<name>C7Q8T7_CATAD</name>
<gene>
    <name evidence="7" type="ordered locus">Caci_1429</name>
</gene>
<dbReference type="SUPFAM" id="SSF144091">
    <property type="entry name" value="Rhomboid-like"/>
    <property type="match status" value="1"/>
</dbReference>
<keyword evidence="8" id="KW-1185">Reference proteome</keyword>
<feature type="transmembrane region" description="Helical" evidence="6">
    <location>
        <begin position="190"/>
        <end position="210"/>
    </location>
</feature>
<comment type="subcellular location">
    <subcellularLocation>
        <location evidence="1">Membrane</location>
        <topology evidence="1">Multi-pass membrane protein</topology>
    </subcellularLocation>
</comment>
<feature type="compositionally biased region" description="Low complexity" evidence="5">
    <location>
        <begin position="219"/>
        <end position="230"/>
    </location>
</feature>
<evidence type="ECO:0000256" key="4">
    <source>
        <dbReference type="ARBA" id="ARBA00023136"/>
    </source>
</evidence>
<dbReference type="Pfam" id="PF20401">
    <property type="entry name" value="Rhomboid_2"/>
    <property type="match status" value="1"/>
</dbReference>
<sequence length="239" mass="24826">MATDSGPRAAARAYPRRNPMTFAYLLIILAGLLFLTKALTGSQADHLKIAISTNPHNMAHKPLTVLLASPLFTATDSGPLSHLLIIAGGVGICMAALERHIGAPRTAALFLLANTLATATATSIAAAAIHSGRYPAKWWNGYDYGISYGVLATAAAVTPLVPRATRWLWAAGVFAYPFVSAQWFGLLPNFATIGHETAAAFGLGAGFFLLRRGAAAHSAPMPSTTPTPDAATPPPAPSA</sequence>
<keyword evidence="3 6" id="KW-1133">Transmembrane helix</keyword>
<evidence type="ECO:0000256" key="1">
    <source>
        <dbReference type="ARBA" id="ARBA00004141"/>
    </source>
</evidence>
<evidence type="ECO:0000313" key="7">
    <source>
        <dbReference type="EMBL" id="ACU70352.1"/>
    </source>
</evidence>
<dbReference type="Proteomes" id="UP000000851">
    <property type="component" value="Chromosome"/>
</dbReference>
<dbReference type="InterPro" id="IPR046862">
    <property type="entry name" value="Rhomboid_2"/>
</dbReference>
<reference evidence="7 8" key="1">
    <citation type="journal article" date="2009" name="Stand. Genomic Sci.">
        <title>Complete genome sequence of Catenulispora acidiphila type strain (ID 139908).</title>
        <authorList>
            <person name="Copeland A."/>
            <person name="Lapidus A."/>
            <person name="Glavina Del Rio T."/>
            <person name="Nolan M."/>
            <person name="Lucas S."/>
            <person name="Chen F."/>
            <person name="Tice H."/>
            <person name="Cheng J.F."/>
            <person name="Bruce D."/>
            <person name="Goodwin L."/>
            <person name="Pitluck S."/>
            <person name="Mikhailova N."/>
            <person name="Pati A."/>
            <person name="Ivanova N."/>
            <person name="Mavromatis K."/>
            <person name="Chen A."/>
            <person name="Palaniappan K."/>
            <person name="Chain P."/>
            <person name="Land M."/>
            <person name="Hauser L."/>
            <person name="Chang Y.J."/>
            <person name="Jeffries C.D."/>
            <person name="Chertkov O."/>
            <person name="Brettin T."/>
            <person name="Detter J.C."/>
            <person name="Han C."/>
            <person name="Ali Z."/>
            <person name="Tindall B.J."/>
            <person name="Goker M."/>
            <person name="Bristow J."/>
            <person name="Eisen J.A."/>
            <person name="Markowitz V."/>
            <person name="Hugenholtz P."/>
            <person name="Kyrpides N.C."/>
            <person name="Klenk H.P."/>
        </authorList>
    </citation>
    <scope>NUCLEOTIDE SEQUENCE [LARGE SCALE GENOMIC DNA]</scope>
    <source>
        <strain evidence="8">DSM 44928 / JCM 14897 / NBRC 102108 / NRRL B-24433 / ID139908</strain>
    </source>
</reference>
<feature type="transmembrane region" description="Helical" evidence="6">
    <location>
        <begin position="109"/>
        <end position="129"/>
    </location>
</feature>